<evidence type="ECO:0000256" key="1">
    <source>
        <dbReference type="ARBA" id="ARBA00021292"/>
    </source>
</evidence>
<accession>A0A2S3ZC22</accession>
<dbReference type="GO" id="GO:0016758">
    <property type="term" value="F:hexosyltransferase activity"/>
    <property type="evidence" value="ECO:0007669"/>
    <property type="project" value="TreeGrafter"/>
</dbReference>
<dbReference type="InterPro" id="IPR028098">
    <property type="entry name" value="Glyco_trans_4-like_N"/>
</dbReference>
<keyword evidence="6" id="KW-1185">Reference proteome</keyword>
<dbReference type="Gene3D" id="3.40.50.2000">
    <property type="entry name" value="Glycogen Phosphorylase B"/>
    <property type="match status" value="2"/>
</dbReference>
<gene>
    <name evidence="5" type="ORF">C3B61_14665</name>
</gene>
<dbReference type="AlphaFoldDB" id="A0A2S3ZC22"/>
<sequence>MTLRVLVYPHDLGIGGSQLNAIEIAAALQRRGHRVIVFGTPGALVQRIADLGLEFVAAPRPGRRPSPRVARALADLVVERKIDVLHGYEWPPALECVLASRLQPSAVAVSTVMSMAVAPFLPKSLPLAVGTEAIAAAERAFGRSSVSLLEPPVDLTENHPGAVPAGVFGAGDDGRFTAGMVTRFAHQLKLEGILTAIDTVGALARHTAIRLVIAGDGPAREEVAARAAHVNADSGAGTVVLLGEVTDPRPVYESADVMLGMGGSALKALAFAKPLVVQGEGGYWELLTPDTLPEFLWAGWYGVGESAQMGPARLEGILRQLLVDAGLRAEVGAFGLATVHGRFSVEAAAVTQLAIYRAALQLRVTRGQQVRHDAAALTRYARYYAGKRVRRLIGIEQTDDFNARPARVRPGSLPVTTGAGS</sequence>
<evidence type="ECO:0000256" key="3">
    <source>
        <dbReference type="ARBA" id="ARBA00022679"/>
    </source>
</evidence>
<comment type="caution">
    <text evidence="5">The sequence shown here is derived from an EMBL/GenBank/DDBJ whole genome shotgun (WGS) entry which is preliminary data.</text>
</comment>
<keyword evidence="3 5" id="KW-0808">Transferase</keyword>
<protein>
    <recommendedName>
        <fullName evidence="1">D-inositol 3-phosphate glycosyltransferase</fullName>
    </recommendedName>
</protein>
<dbReference type="Proteomes" id="UP000237340">
    <property type="component" value="Unassembled WGS sequence"/>
</dbReference>
<feature type="domain" description="Glycosyltransferase subfamily 4-like N-terminal" evidence="4">
    <location>
        <begin position="14"/>
        <end position="112"/>
    </location>
</feature>
<evidence type="ECO:0000313" key="5">
    <source>
        <dbReference type="EMBL" id="POH63436.1"/>
    </source>
</evidence>
<dbReference type="PANTHER" id="PTHR45947:SF3">
    <property type="entry name" value="SULFOQUINOVOSYL TRANSFERASE SQD2"/>
    <property type="match status" value="1"/>
</dbReference>
<reference evidence="5 6" key="1">
    <citation type="submission" date="2018-01" db="EMBL/GenBank/DDBJ databases">
        <title>Cryobacterium sp. nov., from glaciers in China.</title>
        <authorList>
            <person name="Liu Q."/>
            <person name="Xin Y.-H."/>
        </authorList>
    </citation>
    <scope>NUCLEOTIDE SEQUENCE [LARGE SCALE GENOMIC DNA]</scope>
    <source>
        <strain evidence="5 6">TMN-42</strain>
    </source>
</reference>
<evidence type="ECO:0000313" key="6">
    <source>
        <dbReference type="Proteomes" id="UP000237340"/>
    </source>
</evidence>
<keyword evidence="2" id="KW-0328">Glycosyltransferase</keyword>
<proteinExistence type="predicted"/>
<dbReference type="Pfam" id="PF13439">
    <property type="entry name" value="Glyco_transf_4"/>
    <property type="match status" value="1"/>
</dbReference>
<dbReference type="PANTHER" id="PTHR45947">
    <property type="entry name" value="SULFOQUINOVOSYL TRANSFERASE SQD2"/>
    <property type="match status" value="1"/>
</dbReference>
<dbReference type="EMBL" id="PPXD01000023">
    <property type="protein sequence ID" value="POH63436.1"/>
    <property type="molecule type" value="Genomic_DNA"/>
</dbReference>
<name>A0A2S3ZC22_9MICO</name>
<organism evidence="5 6">
    <name type="scientific">Cryobacterium zongtaii</name>
    <dbReference type="NCBI Taxonomy" id="1259217"/>
    <lineage>
        <taxon>Bacteria</taxon>
        <taxon>Bacillati</taxon>
        <taxon>Actinomycetota</taxon>
        <taxon>Actinomycetes</taxon>
        <taxon>Micrococcales</taxon>
        <taxon>Microbacteriaceae</taxon>
        <taxon>Cryobacterium</taxon>
    </lineage>
</organism>
<dbReference type="SUPFAM" id="SSF53756">
    <property type="entry name" value="UDP-Glycosyltransferase/glycogen phosphorylase"/>
    <property type="match status" value="1"/>
</dbReference>
<evidence type="ECO:0000259" key="4">
    <source>
        <dbReference type="Pfam" id="PF13439"/>
    </source>
</evidence>
<dbReference type="RefSeq" id="WP_103461345.1">
    <property type="nucleotide sequence ID" value="NZ_PPXD01000023.1"/>
</dbReference>
<dbReference type="InterPro" id="IPR050194">
    <property type="entry name" value="Glycosyltransferase_grp1"/>
</dbReference>
<dbReference type="Pfam" id="PF13692">
    <property type="entry name" value="Glyco_trans_1_4"/>
    <property type="match status" value="1"/>
</dbReference>
<evidence type="ECO:0000256" key="2">
    <source>
        <dbReference type="ARBA" id="ARBA00022676"/>
    </source>
</evidence>
<dbReference type="GO" id="GO:1901137">
    <property type="term" value="P:carbohydrate derivative biosynthetic process"/>
    <property type="evidence" value="ECO:0007669"/>
    <property type="project" value="UniProtKB-ARBA"/>
</dbReference>